<gene>
    <name evidence="2" type="ORF">BBOV_IV009320</name>
</gene>
<keyword evidence="3" id="KW-1185">Reference proteome</keyword>
<dbReference type="AlphaFoldDB" id="A7ARW7"/>
<dbReference type="EMBL" id="AAXT01000002">
    <property type="protein sequence ID" value="EDO07286.1"/>
    <property type="molecule type" value="Genomic_DNA"/>
</dbReference>
<evidence type="ECO:0000256" key="1">
    <source>
        <dbReference type="SAM" id="MobiDB-lite"/>
    </source>
</evidence>
<dbReference type="VEuPathDB" id="PiroplasmaDB:BBOV_IV009320"/>
<feature type="compositionally biased region" description="Basic and acidic residues" evidence="1">
    <location>
        <begin position="20"/>
        <end position="30"/>
    </location>
</feature>
<evidence type="ECO:0000313" key="3">
    <source>
        <dbReference type="Proteomes" id="UP000002173"/>
    </source>
</evidence>
<accession>A7ARW7</accession>
<protein>
    <submittedName>
        <fullName evidence="2">Uncharacterized protein</fullName>
    </submittedName>
</protein>
<reference evidence="3" key="2">
    <citation type="journal article" date="2020" name="Data Brief">
        <title>Transcriptome dataset of Babesia bovis life stages within vertebrate and invertebrate hosts.</title>
        <authorList>
            <person name="Ueti M.W."/>
            <person name="Johnson W.C."/>
            <person name="Kappmeyer L.S."/>
            <person name="Herndon D.R."/>
            <person name="Mousel M.R."/>
            <person name="Reif K.E."/>
            <person name="Taus N.S."/>
            <person name="Ifeonu O.O."/>
            <person name="Silva J.C."/>
            <person name="Suarez C.E."/>
            <person name="Brayton K.A."/>
        </authorList>
    </citation>
    <scope>NUCLEOTIDE SEQUENCE [LARGE SCALE GENOMIC DNA]</scope>
</reference>
<name>A7ARW7_BABBO</name>
<dbReference type="eggNOG" id="ENOG502SC5C">
    <property type="taxonomic scope" value="Eukaryota"/>
</dbReference>
<comment type="caution">
    <text evidence="2">The sequence shown here is derived from an EMBL/GenBank/DDBJ whole genome shotgun (WGS) entry which is preliminary data.</text>
</comment>
<dbReference type="InParanoid" id="A7ARW7"/>
<feature type="region of interest" description="Disordered" evidence="1">
    <location>
        <begin position="20"/>
        <end position="40"/>
    </location>
</feature>
<sequence>MHMVYPDGHSGWSVEFNLDRSNDAHPKDESSEQAYTNGLDDEKKVMTVTPGLHCGPAGRRTLIKWIEDNYKMRKKAHHVNPGVRACKLWQDSQGFSEPIAKAIVELLRLNGVTANVTYKDVFENHLCKLFSTLIKKSPDDRERHVILRKI</sequence>
<reference evidence="2 3" key="1">
    <citation type="journal article" date="2007" name="PLoS Pathog.">
        <title>Genome sequence of Babesia bovis and comparative analysis of apicomplexan hemoprotozoa.</title>
        <authorList>
            <person name="Brayton K.A."/>
            <person name="Lau A.O.T."/>
            <person name="Herndon D.R."/>
            <person name="Hannick L."/>
            <person name="Kappmeyer L.S."/>
            <person name="Berens S.J."/>
            <person name="Bidwell S.L."/>
            <person name="Brown W.C."/>
            <person name="Crabtree J."/>
            <person name="Fadrosh D."/>
            <person name="Feldblum T."/>
            <person name="Forberger H.A."/>
            <person name="Haas B.J."/>
            <person name="Howell J.M."/>
            <person name="Khouri H."/>
            <person name="Koo H."/>
            <person name="Mann D.J."/>
            <person name="Norimine J."/>
            <person name="Paulsen I.T."/>
            <person name="Radune D."/>
            <person name="Ren Q."/>
            <person name="Smith R.K. Jr."/>
            <person name="Suarez C.E."/>
            <person name="White O."/>
            <person name="Wortman J.R."/>
            <person name="Knowles D.P. Jr."/>
            <person name="McElwain T.F."/>
            <person name="Nene V.M."/>
        </authorList>
    </citation>
    <scope>NUCLEOTIDE SEQUENCE [LARGE SCALE GENOMIC DNA]</scope>
    <source>
        <strain evidence="2">T2Bo</strain>
    </source>
</reference>
<proteinExistence type="predicted"/>
<reference evidence="3" key="3">
    <citation type="journal article" date="2021" name="Int. J. Parasitol.">
        <title>Comparative analysis of gene expression between Babesia bovis blood stages and kinetes allowed by improved genome annotation.</title>
        <authorList>
            <person name="Ueti M.W."/>
            <person name="Johnson W.C."/>
            <person name="Kappmeyer L.S."/>
            <person name="Herndon D.R."/>
            <person name="Mousel M.R."/>
            <person name="Reif K.E."/>
            <person name="Taus N.S."/>
            <person name="Ifeonu O.O."/>
            <person name="Silva J.C."/>
            <person name="Suarez C.E."/>
            <person name="Brayton K.A."/>
        </authorList>
    </citation>
    <scope>NUCLEOTIDE SEQUENCE [LARGE SCALE GENOMIC DNA]</scope>
</reference>
<dbReference type="Proteomes" id="UP000002173">
    <property type="component" value="Unassembled WGS sequence"/>
</dbReference>
<evidence type="ECO:0000313" key="2">
    <source>
        <dbReference type="EMBL" id="EDO07286.1"/>
    </source>
</evidence>
<organism evidence="2 3">
    <name type="scientific">Babesia bovis</name>
    <dbReference type="NCBI Taxonomy" id="5865"/>
    <lineage>
        <taxon>Eukaryota</taxon>
        <taxon>Sar</taxon>
        <taxon>Alveolata</taxon>
        <taxon>Apicomplexa</taxon>
        <taxon>Aconoidasida</taxon>
        <taxon>Piroplasmida</taxon>
        <taxon>Babesiidae</taxon>
        <taxon>Babesia</taxon>
    </lineage>
</organism>